<dbReference type="EMBL" id="JWSY01000003">
    <property type="protein sequence ID" value="KIC60713.1"/>
    <property type="molecule type" value="Genomic_DNA"/>
</dbReference>
<keyword evidence="2" id="KW-0812">Transmembrane</keyword>
<dbReference type="PANTHER" id="PTHR32309">
    <property type="entry name" value="TYROSINE-PROTEIN KINASE"/>
    <property type="match status" value="1"/>
</dbReference>
<feature type="transmembrane region" description="Helical" evidence="2">
    <location>
        <begin position="29"/>
        <end position="50"/>
    </location>
</feature>
<gene>
    <name evidence="3" type="ORF">RM53_00990</name>
</gene>
<dbReference type="PANTHER" id="PTHR32309:SF13">
    <property type="entry name" value="FERRIC ENTEROBACTIN TRANSPORT PROTEIN FEPE"/>
    <property type="match status" value="1"/>
</dbReference>
<sequence>MSDSHIKLIAPLNKAATPRGTAATFLRRIPISFLLVVVAPVLAASFYFLLIATPRYVAEAKFVVRSATERQPSSLGVALQGVGIPAGQTDAFAVHAYINSRDGLRQVMSAVPVEEIYGPGRADPLSRVPAVFARPSFESLFKGTRRYISVAYDSTTGISTLRVQAFRPRDAQIVSEALLAGGESLVNRLNLRAEGDAVAEGERTVIEAQARVARAQAELADFRNAERFIDPESTATAGGELVSQLLLTIANLKAERSQIAAEAPLSPQLSIIDGRIRAYEDQVQQARGAIAGGADSLVPKISQYEQLATEREFSQRALLAATQALETARLDSRRQKLYLERIVNPSRPDEPLEPKRWLSILAVLAVALTVYGTGWLIAAGLRESRQS</sequence>
<accession>A0A0B4E294</accession>
<evidence type="ECO:0000313" key="3">
    <source>
        <dbReference type="EMBL" id="KIC60713.1"/>
    </source>
</evidence>
<evidence type="ECO:0000256" key="2">
    <source>
        <dbReference type="SAM" id="Phobius"/>
    </source>
</evidence>
<evidence type="ECO:0000256" key="1">
    <source>
        <dbReference type="SAM" id="Coils"/>
    </source>
</evidence>
<keyword evidence="1" id="KW-0175">Coiled coil</keyword>
<dbReference type="RefSeq" id="WP_039243802.1">
    <property type="nucleotide sequence ID" value="NZ_JWSY01000003.1"/>
</dbReference>
<dbReference type="Proteomes" id="UP000031166">
    <property type="component" value="Unassembled WGS sequence"/>
</dbReference>
<protein>
    <recommendedName>
        <fullName evidence="5">Chain-length determining protein</fullName>
    </recommendedName>
</protein>
<evidence type="ECO:0008006" key="5">
    <source>
        <dbReference type="Google" id="ProtNLM"/>
    </source>
</evidence>
<reference evidence="3 4" key="1">
    <citation type="submission" date="2014-12" db="EMBL/GenBank/DDBJ databases">
        <title>Genome sequencing of Brevundimonas nasdae TPW30.</title>
        <authorList>
            <person name="Tan P.W."/>
            <person name="Chan K.-G."/>
        </authorList>
    </citation>
    <scope>NUCLEOTIDE SEQUENCE [LARGE SCALE GENOMIC DNA]</scope>
    <source>
        <strain evidence="3 4">TPW30</strain>
    </source>
</reference>
<feature type="coiled-coil region" evidence="1">
    <location>
        <begin position="198"/>
        <end position="225"/>
    </location>
</feature>
<dbReference type="InterPro" id="IPR050445">
    <property type="entry name" value="Bact_polysacc_biosynth/exp"/>
</dbReference>
<dbReference type="STRING" id="172043.RM53_00990"/>
<keyword evidence="2" id="KW-1133">Transmembrane helix</keyword>
<comment type="caution">
    <text evidence="3">The sequence shown here is derived from an EMBL/GenBank/DDBJ whole genome shotgun (WGS) entry which is preliminary data.</text>
</comment>
<name>A0A0B4E294_9CAUL</name>
<dbReference type="GO" id="GO:0005886">
    <property type="term" value="C:plasma membrane"/>
    <property type="evidence" value="ECO:0007669"/>
    <property type="project" value="TreeGrafter"/>
</dbReference>
<keyword evidence="2" id="KW-0472">Membrane</keyword>
<dbReference type="AlphaFoldDB" id="A0A0B4E294"/>
<feature type="transmembrane region" description="Helical" evidence="2">
    <location>
        <begin position="357"/>
        <end position="381"/>
    </location>
</feature>
<evidence type="ECO:0000313" key="4">
    <source>
        <dbReference type="Proteomes" id="UP000031166"/>
    </source>
</evidence>
<proteinExistence type="predicted"/>
<dbReference type="GO" id="GO:0004713">
    <property type="term" value="F:protein tyrosine kinase activity"/>
    <property type="evidence" value="ECO:0007669"/>
    <property type="project" value="TreeGrafter"/>
</dbReference>
<organism evidence="3 4">
    <name type="scientific">Brevundimonas nasdae</name>
    <dbReference type="NCBI Taxonomy" id="172043"/>
    <lineage>
        <taxon>Bacteria</taxon>
        <taxon>Pseudomonadati</taxon>
        <taxon>Pseudomonadota</taxon>
        <taxon>Alphaproteobacteria</taxon>
        <taxon>Caulobacterales</taxon>
        <taxon>Caulobacteraceae</taxon>
        <taxon>Brevundimonas</taxon>
    </lineage>
</organism>